<dbReference type="GO" id="GO:0006508">
    <property type="term" value="P:proteolysis"/>
    <property type="evidence" value="ECO:0007669"/>
    <property type="project" value="UniProtKB-KW"/>
</dbReference>
<accession>A0A6L2NFE8</accession>
<keyword evidence="7 9" id="KW-0695">RNA-directed DNA polymerase</keyword>
<evidence type="ECO:0000256" key="6">
    <source>
        <dbReference type="ARBA" id="ARBA00022801"/>
    </source>
</evidence>
<keyword evidence="6" id="KW-0378">Hydrolase</keyword>
<dbReference type="InterPro" id="IPR000477">
    <property type="entry name" value="RT_dom"/>
</dbReference>
<keyword evidence="4" id="KW-0540">Nuclease</keyword>
<dbReference type="CDD" id="cd01647">
    <property type="entry name" value="RT_LTR"/>
    <property type="match status" value="1"/>
</dbReference>
<dbReference type="GO" id="GO:0008233">
    <property type="term" value="F:peptidase activity"/>
    <property type="evidence" value="ECO:0007669"/>
    <property type="project" value="UniProtKB-KW"/>
</dbReference>
<gene>
    <name evidence="9" type="ORF">Tci_055252</name>
</gene>
<evidence type="ECO:0000259" key="8">
    <source>
        <dbReference type="PROSITE" id="PS50878"/>
    </source>
</evidence>
<dbReference type="Pfam" id="PF00078">
    <property type="entry name" value="RVT_1"/>
    <property type="match status" value="1"/>
</dbReference>
<dbReference type="Gene3D" id="3.30.70.270">
    <property type="match status" value="1"/>
</dbReference>
<dbReference type="GO" id="GO:0004519">
    <property type="term" value="F:endonuclease activity"/>
    <property type="evidence" value="ECO:0007669"/>
    <property type="project" value="UniProtKB-KW"/>
</dbReference>
<dbReference type="PANTHER" id="PTHR24559:SF427">
    <property type="entry name" value="RNA-DIRECTED DNA POLYMERASE"/>
    <property type="match status" value="1"/>
</dbReference>
<dbReference type="InterPro" id="IPR043128">
    <property type="entry name" value="Rev_trsase/Diguanyl_cyclase"/>
</dbReference>
<evidence type="ECO:0000313" key="9">
    <source>
        <dbReference type="EMBL" id="GEU83274.1"/>
    </source>
</evidence>
<dbReference type="InterPro" id="IPR043502">
    <property type="entry name" value="DNA/RNA_pol_sf"/>
</dbReference>
<dbReference type="GO" id="GO:0003964">
    <property type="term" value="F:RNA-directed DNA polymerase activity"/>
    <property type="evidence" value="ECO:0007669"/>
    <property type="project" value="UniProtKB-KW"/>
</dbReference>
<dbReference type="Pfam" id="PF24626">
    <property type="entry name" value="SH3_Tf2-1"/>
    <property type="match status" value="1"/>
</dbReference>
<evidence type="ECO:0000256" key="1">
    <source>
        <dbReference type="ARBA" id="ARBA00022670"/>
    </source>
</evidence>
<feature type="domain" description="Reverse transcriptase" evidence="8">
    <location>
        <begin position="349"/>
        <end position="536"/>
    </location>
</feature>
<evidence type="ECO:0000256" key="2">
    <source>
        <dbReference type="ARBA" id="ARBA00022679"/>
    </source>
</evidence>
<comment type="caution">
    <text evidence="9">The sequence shown here is derived from an EMBL/GenBank/DDBJ whole genome shotgun (WGS) entry which is preliminary data.</text>
</comment>
<dbReference type="PROSITE" id="PS50878">
    <property type="entry name" value="RT_POL"/>
    <property type="match status" value="1"/>
</dbReference>
<sequence>MLASMEARIAEHAAAPTPPLPISSLPLPLPSPLTTSPTDAGASLGYRAAGIKMRALLPPTSLRTDVPEAKMLPWKRACFTTLVLRLEIRESSAAGAARQQWPTLKVDLRRDMVEGMGYRITDIEVTYARRAWVGSKDKSAAIKAYVRTLEAHVATLIAQTSSLQTQLTTSLGRIKTLEARDPEPQDESAKAGNSSSTALGPYFSFLGSYCTDHVVIRTIMYDYRCCYGIAAALAERDADKSRNVNDNNDSGTSRRRQVSTVCEAVGHDVAYVMPWKTLKKMMTDKYCPRSVINKLETKMRNLKVKGIDVMSYNQHFHELAMMCDKMFPKESDVVEKYVRGLPDMIHGSVKASKPKTMQEAIEFATELMEKKVLAIAEPPSKMKELSDQLKELFDKGFIRPSSSPWGAPVLFFKRRLSVYSKIDLRSGYHQLRVREEDIPKTAFKTQYRHYEFQVMPFGLTNAPAVFMDIINRVCKPYLDKFVIVFIDDILIYSKSKQEHEEHLKLILELLKKEQLYAKFSKCKFWIPKVQFLGHVIDSQGVVHFGKRGKLNPRYIGPFKVLSKVGTVAYRLEFRQQLSRVHRMFHVSNLKKCLSDESLAVPLDEIHIDEKLCFVEDSVEITDREVKRLKQIHIPIIKVRWNFKRGPEFTWEHEDQFRKKYPQVFTKIAPSTSGAS</sequence>
<dbReference type="InterPro" id="IPR053134">
    <property type="entry name" value="RNA-dir_DNA_polymerase"/>
</dbReference>
<reference evidence="9" key="1">
    <citation type="journal article" date="2019" name="Sci. Rep.">
        <title>Draft genome of Tanacetum cinerariifolium, the natural source of mosquito coil.</title>
        <authorList>
            <person name="Yamashiro T."/>
            <person name="Shiraishi A."/>
            <person name="Satake H."/>
            <person name="Nakayama K."/>
        </authorList>
    </citation>
    <scope>NUCLEOTIDE SEQUENCE</scope>
</reference>
<evidence type="ECO:0000256" key="3">
    <source>
        <dbReference type="ARBA" id="ARBA00022695"/>
    </source>
</evidence>
<dbReference type="EMBL" id="BKCJ010008649">
    <property type="protein sequence ID" value="GEU83274.1"/>
    <property type="molecule type" value="Genomic_DNA"/>
</dbReference>
<name>A0A6L2NFE8_TANCI</name>
<dbReference type="Gene3D" id="3.10.10.10">
    <property type="entry name" value="HIV Type 1 Reverse Transcriptase, subunit A, domain 1"/>
    <property type="match status" value="2"/>
</dbReference>
<dbReference type="AlphaFoldDB" id="A0A6L2NFE8"/>
<evidence type="ECO:0000256" key="7">
    <source>
        <dbReference type="ARBA" id="ARBA00022918"/>
    </source>
</evidence>
<dbReference type="PANTHER" id="PTHR24559">
    <property type="entry name" value="TRANSPOSON TY3-I GAG-POL POLYPROTEIN"/>
    <property type="match status" value="1"/>
</dbReference>
<keyword evidence="3" id="KW-0548">Nucleotidyltransferase</keyword>
<proteinExistence type="predicted"/>
<keyword evidence="2" id="KW-0808">Transferase</keyword>
<dbReference type="InterPro" id="IPR056924">
    <property type="entry name" value="SH3_Tf2-1"/>
</dbReference>
<dbReference type="InterPro" id="IPR045358">
    <property type="entry name" value="Ty3_capsid"/>
</dbReference>
<dbReference type="SUPFAM" id="SSF56672">
    <property type="entry name" value="DNA/RNA polymerases"/>
    <property type="match status" value="1"/>
</dbReference>
<protein>
    <submittedName>
        <fullName evidence="9">Putative reverse transcriptase domain-containing protein</fullName>
    </submittedName>
</protein>
<dbReference type="Pfam" id="PF19259">
    <property type="entry name" value="Ty3_capsid"/>
    <property type="match status" value="1"/>
</dbReference>
<organism evidence="9">
    <name type="scientific">Tanacetum cinerariifolium</name>
    <name type="common">Dalmatian daisy</name>
    <name type="synonym">Chrysanthemum cinerariifolium</name>
    <dbReference type="NCBI Taxonomy" id="118510"/>
    <lineage>
        <taxon>Eukaryota</taxon>
        <taxon>Viridiplantae</taxon>
        <taxon>Streptophyta</taxon>
        <taxon>Embryophyta</taxon>
        <taxon>Tracheophyta</taxon>
        <taxon>Spermatophyta</taxon>
        <taxon>Magnoliopsida</taxon>
        <taxon>eudicotyledons</taxon>
        <taxon>Gunneridae</taxon>
        <taxon>Pentapetalae</taxon>
        <taxon>asterids</taxon>
        <taxon>campanulids</taxon>
        <taxon>Asterales</taxon>
        <taxon>Asteraceae</taxon>
        <taxon>Asteroideae</taxon>
        <taxon>Anthemideae</taxon>
        <taxon>Anthemidinae</taxon>
        <taxon>Tanacetum</taxon>
    </lineage>
</organism>
<keyword evidence="1" id="KW-0645">Protease</keyword>
<evidence type="ECO:0000256" key="5">
    <source>
        <dbReference type="ARBA" id="ARBA00022759"/>
    </source>
</evidence>
<keyword evidence="5" id="KW-0255">Endonuclease</keyword>
<evidence type="ECO:0000256" key="4">
    <source>
        <dbReference type="ARBA" id="ARBA00022722"/>
    </source>
</evidence>
<dbReference type="FunFam" id="3.10.10.10:FF:000007">
    <property type="entry name" value="Retrovirus-related Pol polyprotein from transposon 17.6-like Protein"/>
    <property type="match status" value="1"/>
</dbReference>